<dbReference type="Pfam" id="PF01753">
    <property type="entry name" value="zf-MYND"/>
    <property type="match status" value="1"/>
</dbReference>
<dbReference type="Proteomes" id="UP000298030">
    <property type="component" value="Unassembled WGS sequence"/>
</dbReference>
<dbReference type="SUPFAM" id="SSF144232">
    <property type="entry name" value="HIT/MYND zinc finger-like"/>
    <property type="match status" value="1"/>
</dbReference>
<comment type="caution">
    <text evidence="6">The sequence shown here is derived from an EMBL/GenBank/DDBJ whole genome shotgun (WGS) entry which is preliminary data.</text>
</comment>
<dbReference type="PROSITE" id="PS50865">
    <property type="entry name" value="ZF_MYND_2"/>
    <property type="match status" value="1"/>
</dbReference>
<feature type="domain" description="MYND-type" evidence="5">
    <location>
        <begin position="449"/>
        <end position="487"/>
    </location>
</feature>
<evidence type="ECO:0000313" key="6">
    <source>
        <dbReference type="EMBL" id="TEB25594.1"/>
    </source>
</evidence>
<sequence>MDRDSDLLRILLDRYTDESDDDVKMQLCRMHDLTDGGLYCLADFSSCIACFRRAPQGVGTERLPLIGLCMALVARMIRAFSVGGERDDATVWAIAQGVIQTDWDLCLDWSTFLLDMTLHGQGLGVGMLEAIIHLISNFGQESVRLFPPLAALPSTGMLAFRLWLASREANCNRECSRLRRSASTGCEPPCPVIVFVGQCSTRLEEGEPPCGLTSSTSPFPSFLSSDIIQRLSTLQSSVEKRLICPNTAVNTIRPLINILGAVLSNKQTEKQVVRSHIYLHLFSAFALLIPAIQRLRKYHDGCLSPSAGLAVFMLSNEVFEAICSSTRCVESLKDAVKGGLALILFAPFTHGPTTICTSPALKTIGIRNASLLLCHAPFRSLGLAVINTMEPYLSQDNLQNDISSHSKMGKFFIESWEVFKCLHDCDWACLGTKSLNNPVASCIFSNVQCNGSNRQTGALKRCSRCRSVIYCSKSCQKKDWQLHRFECRVLQGQTCIAAKGGEHLKAALHHKVGLGVYLIAICRELFGAHLDWNRGSSAGIFTVSCADKGIPFEVGLSGGEYARVVLKKGKIILAPGCSVMPTSFPEHVRAARASELLGSSEGKVSIPLGSCATLGCPGMPWDRHALAALAALGCSGVLRGTHRPARNNYKNNYNKGGWCLGIRGLVAGVRWQGRTSDRDDVAEMVESGLVAGMRWQRQWAGGGLVAGVVAGVEVEVEVEVEVCCEYIADCLADNPNRYGGWFKLFAGGCVGKRSLRAFQRRITQEANCLQGVPGSLTVLANSQDVPEHLRASQGIPGHPRAAPQITCSLGISQSIPGQHYQLPRSLGICQRITDINTPPLSPGIIRTVIRTWRHWTKTFGLDRIGCCLKTAEHMDLHLHSRQLVWLFWVGTLRLPQYLGPGKRLS</sequence>
<dbReference type="GO" id="GO:0008270">
    <property type="term" value="F:zinc ion binding"/>
    <property type="evidence" value="ECO:0007669"/>
    <property type="project" value="UniProtKB-KW"/>
</dbReference>
<proteinExistence type="predicted"/>
<gene>
    <name evidence="6" type="ORF">FA13DRAFT_1713842</name>
</gene>
<keyword evidence="7" id="KW-1185">Reference proteome</keyword>
<evidence type="ECO:0000256" key="4">
    <source>
        <dbReference type="PROSITE-ProRule" id="PRU00134"/>
    </source>
</evidence>
<protein>
    <recommendedName>
        <fullName evidence="5">MYND-type domain-containing protein</fullName>
    </recommendedName>
</protein>
<dbReference type="Gene3D" id="6.10.140.2220">
    <property type="match status" value="1"/>
</dbReference>
<name>A0A4Y7SVF2_COPMI</name>
<evidence type="ECO:0000256" key="2">
    <source>
        <dbReference type="ARBA" id="ARBA00022771"/>
    </source>
</evidence>
<evidence type="ECO:0000256" key="3">
    <source>
        <dbReference type="ARBA" id="ARBA00022833"/>
    </source>
</evidence>
<dbReference type="AlphaFoldDB" id="A0A4Y7SVF2"/>
<keyword evidence="2 4" id="KW-0863">Zinc-finger</keyword>
<keyword evidence="1" id="KW-0479">Metal-binding</keyword>
<dbReference type="InterPro" id="IPR002893">
    <property type="entry name" value="Znf_MYND"/>
</dbReference>
<dbReference type="STRING" id="71717.A0A4Y7SVF2"/>
<evidence type="ECO:0000256" key="1">
    <source>
        <dbReference type="ARBA" id="ARBA00022723"/>
    </source>
</evidence>
<reference evidence="6 7" key="1">
    <citation type="journal article" date="2019" name="Nat. Ecol. Evol.">
        <title>Megaphylogeny resolves global patterns of mushroom evolution.</title>
        <authorList>
            <person name="Varga T."/>
            <person name="Krizsan K."/>
            <person name="Foldi C."/>
            <person name="Dima B."/>
            <person name="Sanchez-Garcia M."/>
            <person name="Sanchez-Ramirez S."/>
            <person name="Szollosi G.J."/>
            <person name="Szarkandi J.G."/>
            <person name="Papp V."/>
            <person name="Albert L."/>
            <person name="Andreopoulos W."/>
            <person name="Angelini C."/>
            <person name="Antonin V."/>
            <person name="Barry K.W."/>
            <person name="Bougher N.L."/>
            <person name="Buchanan P."/>
            <person name="Buyck B."/>
            <person name="Bense V."/>
            <person name="Catcheside P."/>
            <person name="Chovatia M."/>
            <person name="Cooper J."/>
            <person name="Damon W."/>
            <person name="Desjardin D."/>
            <person name="Finy P."/>
            <person name="Geml J."/>
            <person name="Haridas S."/>
            <person name="Hughes K."/>
            <person name="Justo A."/>
            <person name="Karasinski D."/>
            <person name="Kautmanova I."/>
            <person name="Kiss B."/>
            <person name="Kocsube S."/>
            <person name="Kotiranta H."/>
            <person name="LaButti K.M."/>
            <person name="Lechner B.E."/>
            <person name="Liimatainen K."/>
            <person name="Lipzen A."/>
            <person name="Lukacs Z."/>
            <person name="Mihaltcheva S."/>
            <person name="Morgado L.N."/>
            <person name="Niskanen T."/>
            <person name="Noordeloos M.E."/>
            <person name="Ohm R.A."/>
            <person name="Ortiz-Santana B."/>
            <person name="Ovrebo C."/>
            <person name="Racz N."/>
            <person name="Riley R."/>
            <person name="Savchenko A."/>
            <person name="Shiryaev A."/>
            <person name="Soop K."/>
            <person name="Spirin V."/>
            <person name="Szebenyi C."/>
            <person name="Tomsovsky M."/>
            <person name="Tulloss R.E."/>
            <person name="Uehling J."/>
            <person name="Grigoriev I.V."/>
            <person name="Vagvolgyi C."/>
            <person name="Papp T."/>
            <person name="Martin F.M."/>
            <person name="Miettinen O."/>
            <person name="Hibbett D.S."/>
            <person name="Nagy L.G."/>
        </authorList>
    </citation>
    <scope>NUCLEOTIDE SEQUENCE [LARGE SCALE GENOMIC DNA]</scope>
    <source>
        <strain evidence="6 7">FP101781</strain>
    </source>
</reference>
<dbReference type="OrthoDB" id="341421at2759"/>
<keyword evidence="3" id="KW-0862">Zinc</keyword>
<accession>A0A4Y7SVF2</accession>
<organism evidence="6 7">
    <name type="scientific">Coprinellus micaceus</name>
    <name type="common">Glistening ink-cap mushroom</name>
    <name type="synonym">Coprinus micaceus</name>
    <dbReference type="NCBI Taxonomy" id="71717"/>
    <lineage>
        <taxon>Eukaryota</taxon>
        <taxon>Fungi</taxon>
        <taxon>Dikarya</taxon>
        <taxon>Basidiomycota</taxon>
        <taxon>Agaricomycotina</taxon>
        <taxon>Agaricomycetes</taxon>
        <taxon>Agaricomycetidae</taxon>
        <taxon>Agaricales</taxon>
        <taxon>Agaricineae</taxon>
        <taxon>Psathyrellaceae</taxon>
        <taxon>Coprinellus</taxon>
    </lineage>
</organism>
<evidence type="ECO:0000259" key="5">
    <source>
        <dbReference type="PROSITE" id="PS50865"/>
    </source>
</evidence>
<evidence type="ECO:0000313" key="7">
    <source>
        <dbReference type="Proteomes" id="UP000298030"/>
    </source>
</evidence>
<dbReference type="EMBL" id="QPFP01000055">
    <property type="protein sequence ID" value="TEB25594.1"/>
    <property type="molecule type" value="Genomic_DNA"/>
</dbReference>